<dbReference type="EMBL" id="BMLS01000002">
    <property type="protein sequence ID" value="GGO68623.1"/>
    <property type="molecule type" value="Genomic_DNA"/>
</dbReference>
<feature type="transmembrane region" description="Helical" evidence="1">
    <location>
        <begin position="46"/>
        <end position="65"/>
    </location>
</feature>
<reference evidence="2" key="1">
    <citation type="journal article" date="2014" name="Int. J. Syst. Evol. Microbiol.">
        <title>Complete genome sequence of Corynebacterium casei LMG S-19264T (=DSM 44701T), isolated from a smear-ripened cheese.</title>
        <authorList>
            <consortium name="US DOE Joint Genome Institute (JGI-PGF)"/>
            <person name="Walter F."/>
            <person name="Albersmeier A."/>
            <person name="Kalinowski J."/>
            <person name="Ruckert C."/>
        </authorList>
    </citation>
    <scope>NUCLEOTIDE SEQUENCE</scope>
    <source>
        <strain evidence="2">CGMCC 1.7086</strain>
    </source>
</reference>
<organism evidence="2 3">
    <name type="scientific">Bowmanella pacifica</name>
    <dbReference type="NCBI Taxonomy" id="502051"/>
    <lineage>
        <taxon>Bacteria</taxon>
        <taxon>Pseudomonadati</taxon>
        <taxon>Pseudomonadota</taxon>
        <taxon>Gammaproteobacteria</taxon>
        <taxon>Alteromonadales</taxon>
        <taxon>Alteromonadaceae</taxon>
        <taxon>Bowmanella</taxon>
    </lineage>
</organism>
<feature type="transmembrane region" description="Helical" evidence="1">
    <location>
        <begin position="6"/>
        <end position="25"/>
    </location>
</feature>
<dbReference type="AlphaFoldDB" id="A0A918DJK3"/>
<feature type="transmembrane region" description="Helical" evidence="1">
    <location>
        <begin position="85"/>
        <end position="103"/>
    </location>
</feature>
<evidence type="ECO:0000313" key="2">
    <source>
        <dbReference type="EMBL" id="GGO68623.1"/>
    </source>
</evidence>
<accession>A0A918DJK3</accession>
<keyword evidence="1" id="KW-0812">Transmembrane</keyword>
<evidence type="ECO:0000256" key="1">
    <source>
        <dbReference type="SAM" id="Phobius"/>
    </source>
</evidence>
<proteinExistence type="predicted"/>
<comment type="caution">
    <text evidence="2">The sequence shown here is derived from an EMBL/GenBank/DDBJ whole genome shotgun (WGS) entry which is preliminary data.</text>
</comment>
<keyword evidence="1" id="KW-0472">Membrane</keyword>
<feature type="transmembrane region" description="Helical" evidence="1">
    <location>
        <begin position="214"/>
        <end position="232"/>
    </location>
</feature>
<dbReference type="RefSeq" id="WP_188693448.1">
    <property type="nucleotide sequence ID" value="NZ_BMLS01000002.1"/>
</dbReference>
<feature type="transmembrane region" description="Helical" evidence="1">
    <location>
        <begin position="182"/>
        <end position="202"/>
    </location>
</feature>
<gene>
    <name evidence="2" type="ORF">GCM10010982_17970</name>
</gene>
<feature type="transmembrane region" description="Helical" evidence="1">
    <location>
        <begin position="124"/>
        <end position="145"/>
    </location>
</feature>
<feature type="transmembrane region" description="Helical" evidence="1">
    <location>
        <begin position="151"/>
        <end position="170"/>
    </location>
</feature>
<keyword evidence="1" id="KW-1133">Transmembrane helix</keyword>
<keyword evidence="3" id="KW-1185">Reference proteome</keyword>
<name>A0A918DJK3_9ALTE</name>
<reference evidence="2" key="2">
    <citation type="submission" date="2020-09" db="EMBL/GenBank/DDBJ databases">
        <authorList>
            <person name="Sun Q."/>
            <person name="Zhou Y."/>
        </authorList>
    </citation>
    <scope>NUCLEOTIDE SEQUENCE</scope>
    <source>
        <strain evidence="2">CGMCC 1.7086</strain>
    </source>
</reference>
<dbReference type="Proteomes" id="UP000606935">
    <property type="component" value="Unassembled WGS sequence"/>
</dbReference>
<evidence type="ECO:0000313" key="3">
    <source>
        <dbReference type="Proteomes" id="UP000606935"/>
    </source>
</evidence>
<protein>
    <submittedName>
        <fullName evidence="2">Membrane protein</fullName>
    </submittedName>
</protein>
<sequence length="242" mass="27054">MSLLYSLLLMLHIMLGSAALLLFWIPAFTRKGSLDHVKFGRYYANTMYMVAGSGLLICLLVLAAPLHIHGNNQSVVDVNQGVLNIRLFAVFLLYVSWLTLTSVRHGMLVLRVKQHRHLLRRPMHLTWLVGLTIGGLALLGLGLWYSKVLHIIFGVLGAIIGGQMLLYCFRRHITPRQWWIEHLGAMIGSGIGAYTAFITFGARQLLAGAGYWQLLFWVAPGVIGALVIGHLSRRYHAQFQGK</sequence>